<keyword evidence="2" id="KW-0342">GTP-binding</keyword>
<dbReference type="PANTHER" id="PTHR22796:SF1">
    <property type="entry name" value="VWFA DOMAIN-CONTAINING PROTEIN"/>
    <property type="match status" value="1"/>
</dbReference>
<dbReference type="InterPro" id="IPR030383">
    <property type="entry name" value="G_VLIG_dom"/>
</dbReference>
<reference evidence="9" key="1">
    <citation type="journal article" date="2006" name="PLoS Biol.">
        <title>Macronuclear genome sequence of the ciliate Tetrahymena thermophila, a model eukaryote.</title>
        <authorList>
            <person name="Eisen J.A."/>
            <person name="Coyne R.S."/>
            <person name="Wu M."/>
            <person name="Wu D."/>
            <person name="Thiagarajan M."/>
            <person name="Wortman J.R."/>
            <person name="Badger J.H."/>
            <person name="Ren Q."/>
            <person name="Amedeo P."/>
            <person name="Jones K.M."/>
            <person name="Tallon L.J."/>
            <person name="Delcher A.L."/>
            <person name="Salzberg S.L."/>
            <person name="Silva J.C."/>
            <person name="Haas B.J."/>
            <person name="Majoros W.H."/>
            <person name="Farzad M."/>
            <person name="Carlton J.M."/>
            <person name="Smith R.K. Jr."/>
            <person name="Garg J."/>
            <person name="Pearlman R.E."/>
            <person name="Karrer K.M."/>
            <person name="Sun L."/>
            <person name="Manning G."/>
            <person name="Elde N.C."/>
            <person name="Turkewitz A.P."/>
            <person name="Asai D.J."/>
            <person name="Wilkes D.E."/>
            <person name="Wang Y."/>
            <person name="Cai H."/>
            <person name="Collins K."/>
            <person name="Stewart B.A."/>
            <person name="Lee S.R."/>
            <person name="Wilamowska K."/>
            <person name="Weinberg Z."/>
            <person name="Ruzzo W.L."/>
            <person name="Wloga D."/>
            <person name="Gaertig J."/>
            <person name="Frankel J."/>
            <person name="Tsao C.-C."/>
            <person name="Gorovsky M.A."/>
            <person name="Keeling P.J."/>
            <person name="Waller R.F."/>
            <person name="Patron N.J."/>
            <person name="Cherry J.M."/>
            <person name="Stover N.A."/>
            <person name="Krieger C.J."/>
            <person name="del Toro C."/>
            <person name="Ryder H.F."/>
            <person name="Williamson S.C."/>
            <person name="Barbeau R.A."/>
            <person name="Hamilton E.P."/>
            <person name="Orias E."/>
        </authorList>
    </citation>
    <scope>NUCLEOTIDE SEQUENCE [LARGE SCALE GENOMIC DNA]</scope>
    <source>
        <strain evidence="9">SB210</strain>
    </source>
</reference>
<dbReference type="EMBL" id="GG662547">
    <property type="protein sequence ID" value="EAS02094.2"/>
    <property type="molecule type" value="Genomic_DNA"/>
</dbReference>
<keyword evidence="1" id="KW-0547">Nucleotide-binding</keyword>
<comment type="similarity">
    <text evidence="3">Belongs to the TRAFAC class dynamin-like GTPase superfamily. GB1/RHD3 GTPase family.</text>
</comment>
<evidence type="ECO:0000256" key="1">
    <source>
        <dbReference type="ARBA" id="ARBA00022741"/>
    </source>
</evidence>
<dbReference type="PROSITE" id="PS51715">
    <property type="entry name" value="G_GB1_RHD3"/>
    <property type="match status" value="1"/>
</dbReference>
<evidence type="ECO:0000313" key="9">
    <source>
        <dbReference type="Proteomes" id="UP000009168"/>
    </source>
</evidence>
<feature type="compositionally biased region" description="Basic and acidic residues" evidence="5">
    <location>
        <begin position="1"/>
        <end position="10"/>
    </location>
</feature>
<dbReference type="RefSeq" id="XP_001022339.2">
    <property type="nucleotide sequence ID" value="XM_001022339.2"/>
</dbReference>
<evidence type="ECO:0000256" key="2">
    <source>
        <dbReference type="ARBA" id="ARBA00023134"/>
    </source>
</evidence>
<evidence type="ECO:0000259" key="6">
    <source>
        <dbReference type="PROSITE" id="PS51715"/>
    </source>
</evidence>
<proteinExistence type="inferred from homology"/>
<keyword evidence="9" id="KW-1185">Reference proteome</keyword>
<feature type="domain" description="VLIG-type G" evidence="7">
    <location>
        <begin position="1419"/>
        <end position="1656"/>
    </location>
</feature>
<dbReference type="eggNOG" id="ENOG502QSGY">
    <property type="taxonomic scope" value="Eukaryota"/>
</dbReference>
<evidence type="ECO:0000256" key="4">
    <source>
        <dbReference type="SAM" id="Coils"/>
    </source>
</evidence>
<organism evidence="8 9">
    <name type="scientific">Tetrahymena thermophila (strain SB210)</name>
    <dbReference type="NCBI Taxonomy" id="312017"/>
    <lineage>
        <taxon>Eukaryota</taxon>
        <taxon>Sar</taxon>
        <taxon>Alveolata</taxon>
        <taxon>Ciliophora</taxon>
        <taxon>Intramacronucleata</taxon>
        <taxon>Oligohymenophorea</taxon>
        <taxon>Hymenostomatida</taxon>
        <taxon>Tetrahymenina</taxon>
        <taxon>Tetrahymenidae</taxon>
        <taxon>Tetrahymena</taxon>
    </lineage>
</organism>
<feature type="compositionally biased region" description="Basic and acidic residues" evidence="5">
    <location>
        <begin position="55"/>
        <end position="65"/>
    </location>
</feature>
<evidence type="ECO:0000313" key="8">
    <source>
        <dbReference type="EMBL" id="EAS02094.2"/>
    </source>
</evidence>
<name>I7LWL1_TETTS</name>
<feature type="coiled-coil region" evidence="4">
    <location>
        <begin position="1077"/>
        <end position="1104"/>
    </location>
</feature>
<dbReference type="GeneID" id="7828070"/>
<protein>
    <submittedName>
        <fullName evidence="8">Uncharacterized protein</fullName>
    </submittedName>
</protein>
<dbReference type="Proteomes" id="UP000009168">
    <property type="component" value="Unassembled WGS sequence"/>
</dbReference>
<dbReference type="KEGG" id="tet:TTHERM_00557750"/>
<accession>I7LWL1</accession>
<dbReference type="GO" id="GO:0005525">
    <property type="term" value="F:GTP binding"/>
    <property type="evidence" value="ECO:0007669"/>
    <property type="project" value="UniProtKB-KW"/>
</dbReference>
<evidence type="ECO:0000259" key="7">
    <source>
        <dbReference type="PROSITE" id="PS51717"/>
    </source>
</evidence>
<gene>
    <name evidence="8" type="ORF">TTHERM_00557750</name>
</gene>
<dbReference type="SUPFAM" id="SSF52540">
    <property type="entry name" value="P-loop containing nucleoside triphosphate hydrolases"/>
    <property type="match status" value="1"/>
</dbReference>
<evidence type="ECO:0000256" key="5">
    <source>
        <dbReference type="SAM" id="MobiDB-lite"/>
    </source>
</evidence>
<dbReference type="STRING" id="312017.I7LWL1"/>
<feature type="domain" description="GB1/RHD3-type G" evidence="6">
    <location>
        <begin position="1419"/>
        <end position="1447"/>
    </location>
</feature>
<feature type="compositionally biased region" description="Polar residues" evidence="5">
    <location>
        <begin position="45"/>
        <end position="54"/>
    </location>
</feature>
<dbReference type="InterPro" id="IPR030386">
    <property type="entry name" value="G_GB1_RHD3_dom"/>
</dbReference>
<dbReference type="Pfam" id="PF25683">
    <property type="entry name" value="URGCP_GTPase"/>
    <property type="match status" value="1"/>
</dbReference>
<evidence type="ECO:0000256" key="3">
    <source>
        <dbReference type="PROSITE-ProRule" id="PRU01052"/>
    </source>
</evidence>
<feature type="compositionally biased region" description="Polar residues" evidence="5">
    <location>
        <begin position="24"/>
        <end position="38"/>
    </location>
</feature>
<dbReference type="OrthoDB" id="310103at2759"/>
<dbReference type="InParanoid" id="I7LWL1"/>
<dbReference type="PROSITE" id="PS51717">
    <property type="entry name" value="G_VLIG"/>
    <property type="match status" value="1"/>
</dbReference>
<dbReference type="PANTHER" id="PTHR22796">
    <property type="entry name" value="URG4-RELATED"/>
    <property type="match status" value="1"/>
</dbReference>
<keyword evidence="4" id="KW-0175">Coiled coil</keyword>
<sequence length="1714" mass="203056">MNESQQDQKKQNAQHDQVEKNDCKVNTNLCDNQNTYTPETDKGSQDLNSQSCLSQKEEDQKASQENIKEALQFEEIKQNDDQPISIYKIQKCFYNINQQKNLLDLLKKKAGIEISEFEIFFQNLETILNCNAQNINYISKLGQKLAKEYVQTFNASNINKLIQVYMSDPKNIAQDEVQIKSEFIRFSNENQFQQMIEEDTDYESDSSKIFDQFKDLILNNQFQDIQQVQDLSQNCKQQMITAYSRSKISEMISVYQKIQFILQGNRHPENIQKPILQNQNQQCQSSNEQLQIQEIPQENDKSERNIKSISTNSNKELNNQQNLQQTLLVQQASVLEINIKNQNILDDNKANSQDQISDQMNEAKQNDEETQKGNSYQFQEEEKILKILQQKFKIGLYVPKNIDHYNNFINELAQVLLKKLPQKSINECIDKHILDCHVNNVMALVNEITEEQKNSDNDNLIINSIKQQIPLFRQSLNDEEIQQLVQQMKMEGLQSSLFQKYIENGNEIIEKKIFDIHQQYPFLNEKTSKFCQQQFGQIKFQVSEIESQIILDQYYFKIQQHQEQIKNNIERFKLIEEEISRNTSIRKYLEQIYSLSLKKKLQTLFNLSETKFNEKFIIKKLINQDDSQDQLQRLVEKYNLDKNHEDFQILEQIFQSNELNINSLYYKSVLLVDINKPKDNQELYFSKIYKFLLDIQSQGLKALLDNQYQLIIKLLKIDESILNANNLENLDQYYIQLLQFSCSQIEKKIELIQFILRKQLSNFQIDEDQLNYISKQIDRTGLTFIYQLNEQSIKFVKDIDQNLSKCQILKKIYGRNLYELQDQTMTFYFDFENQLQIQNKRDELFKIGKCIDLNQLLEYHNSQQKITQIEAWIKDITDLYINSDSLFSSRLYDLIIYLSKRNQNLDIVFQKIQECLMKNQVKQNRFLINKKTVFEYLMEYSDSQAQLKLILLLGFANPVPLLRTKLLKMEDNSYKFQQQLIFQSFWLLKKQDQVVASLGIGFQKGKSQFLNETFATNFAISDGSYSFISSADIQSNHIFQQNKRKYFVADFHGDASLLDEQYILGFFVYYILQVNISLIKNNKLNELERVIQILEKNNKKYCLLIRDTDENSQLCDSQITNCNLKNETLAWLKKKKLITLPNLKLINDEKKKYHINQTRIMLDNLVNTESENESSLNLFIERFFSQNSQQNQIQKSSQINNEWMYEELQKVNVICDELQQIDDISASKLFYFYSIFSKYQKTLMECSDRKFKNSTDLEIKQRRQKFEKYEHKYKTLKVKDDKSRSYGANLFEKIICDSKNLYHNMLLFIQKLKEVNNQRVGLLKEEKRNLIYSKEKEDIQKMQKLDQQILDNQISVELFWREIIQLWYKHTSYSKNSQLIEAYATMIYNGFPFEIIDGETFYYPFEFLYQCFQHSYFTNKKFCIISIIGPQNSGKSTLLNYFLGCDFYVSDGRCTRGIYGTLVKSKIPEFDYILVIDSEGLLSQEKDDPDYDRMLTLFCLSVSQFLIINVKDQLTPEMTKILELCVDVSRELKANQIPKRVVEIVFNQKADPNNENNKVAINKALKSFEQNSKLSDHIEISHENATNLPTAFSYKYIDLEQQQNNWNYLETQITFVEGVQNLGDKIIQKLIQLSQQEQQKTFKLVKTIPELLKLMKDIYETINQNSDLTAYKDILHKENDQKKDKSKKMLKLSLKMMYRKKFQLQTIITQIIRY</sequence>
<feature type="region of interest" description="Disordered" evidence="5">
    <location>
        <begin position="1"/>
        <end position="65"/>
    </location>
</feature>
<dbReference type="InterPro" id="IPR027417">
    <property type="entry name" value="P-loop_NTPase"/>
</dbReference>
<dbReference type="Gene3D" id="3.40.50.300">
    <property type="entry name" value="P-loop containing nucleotide triphosphate hydrolases"/>
    <property type="match status" value="1"/>
</dbReference>